<dbReference type="Gene3D" id="3.90.1300.10">
    <property type="entry name" value="Amidase signature (AS) domain"/>
    <property type="match status" value="1"/>
</dbReference>
<dbReference type="SUPFAM" id="SSF75304">
    <property type="entry name" value="Amidase signature (AS) enzymes"/>
    <property type="match status" value="1"/>
</dbReference>
<dbReference type="AlphaFoldDB" id="A0A439CLG9"/>
<comment type="caution">
    <text evidence="2">The sequence shown here is derived from an EMBL/GenBank/DDBJ whole genome shotgun (WGS) entry which is preliminary data.</text>
</comment>
<reference evidence="2 3" key="1">
    <citation type="submission" date="2018-12" db="EMBL/GenBank/DDBJ databases">
        <title>Draft genome sequence of Xylaria grammica IHI A82.</title>
        <authorList>
            <person name="Buettner E."/>
            <person name="Kellner H."/>
        </authorList>
    </citation>
    <scope>NUCLEOTIDE SEQUENCE [LARGE SCALE GENOMIC DNA]</scope>
    <source>
        <strain evidence="2 3">IHI A82</strain>
    </source>
</reference>
<dbReference type="Proteomes" id="UP000286045">
    <property type="component" value="Unassembled WGS sequence"/>
</dbReference>
<proteinExistence type="predicted"/>
<dbReference type="GO" id="GO:0003824">
    <property type="term" value="F:catalytic activity"/>
    <property type="evidence" value="ECO:0007669"/>
    <property type="project" value="InterPro"/>
</dbReference>
<gene>
    <name evidence="2" type="ORF">EKO27_g12102</name>
</gene>
<feature type="domain" description="Amidase" evidence="1">
    <location>
        <begin position="81"/>
        <end position="343"/>
    </location>
</feature>
<accession>A0A439CLG9</accession>
<dbReference type="EMBL" id="RYZI01001023">
    <property type="protein sequence ID" value="RWA03003.1"/>
    <property type="molecule type" value="Genomic_DNA"/>
</dbReference>
<evidence type="ECO:0000313" key="3">
    <source>
        <dbReference type="Proteomes" id="UP000286045"/>
    </source>
</evidence>
<dbReference type="InterPro" id="IPR036928">
    <property type="entry name" value="AS_sf"/>
</dbReference>
<dbReference type="InterPro" id="IPR023631">
    <property type="entry name" value="Amidase_dom"/>
</dbReference>
<sequence>MSLIRMGSGPVQVTGTELKPVLEKAGLELTESLIDEYSTLITGFEAAIDALPSDREVEPRPDLEKYPRKDIHIPQDTEFGAWATKVTAKCTAPKSNLLEGRTVALKDNIALAGVRCTNGTAMVEWVPEIDATIATRIMDAGATIIGKAACENACMEGISCTSVTGPVHNPYAEGYSAGGSSSGSGRLVATGSVDLAIGCDQGGSIRIPASSCGIVGLKPTWGLVPYTGILSLDPPIDHAGPMAKTVRDCALLLEAIAGPDGWDDRQPPMEIKGYQREFVRDVDAVTGLPRKTMLEGMKVGILSEGFQIPGHDENVAVSVRSAATKLAELGATVSSVSIPKHLEAGKY</sequence>
<evidence type="ECO:0000313" key="2">
    <source>
        <dbReference type="EMBL" id="RWA03003.1"/>
    </source>
</evidence>
<dbReference type="STRING" id="363999.A0A439CLG9"/>
<evidence type="ECO:0000259" key="1">
    <source>
        <dbReference type="Pfam" id="PF01425"/>
    </source>
</evidence>
<dbReference type="Pfam" id="PF01425">
    <property type="entry name" value="Amidase"/>
    <property type="match status" value="1"/>
</dbReference>
<name>A0A439CLG9_9PEZI</name>
<keyword evidence="3" id="KW-1185">Reference proteome</keyword>
<organism evidence="2 3">
    <name type="scientific">Xylaria grammica</name>
    <dbReference type="NCBI Taxonomy" id="363999"/>
    <lineage>
        <taxon>Eukaryota</taxon>
        <taxon>Fungi</taxon>
        <taxon>Dikarya</taxon>
        <taxon>Ascomycota</taxon>
        <taxon>Pezizomycotina</taxon>
        <taxon>Sordariomycetes</taxon>
        <taxon>Xylariomycetidae</taxon>
        <taxon>Xylariales</taxon>
        <taxon>Xylariaceae</taxon>
        <taxon>Xylaria</taxon>
    </lineage>
</organism>
<protein>
    <recommendedName>
        <fullName evidence="1">Amidase domain-containing protein</fullName>
    </recommendedName>
</protein>
<dbReference type="PANTHER" id="PTHR11895">
    <property type="entry name" value="TRANSAMIDASE"/>
    <property type="match status" value="1"/>
</dbReference>
<dbReference type="PANTHER" id="PTHR11895:SF170">
    <property type="entry name" value="AMIDASE"/>
    <property type="match status" value="1"/>
</dbReference>
<dbReference type="InterPro" id="IPR000120">
    <property type="entry name" value="Amidase"/>
</dbReference>